<organism evidence="3 5">
    <name type="scientific">Heyndrickxia ginsengihumi</name>
    <dbReference type="NCBI Taxonomy" id="363870"/>
    <lineage>
        <taxon>Bacteria</taxon>
        <taxon>Bacillati</taxon>
        <taxon>Bacillota</taxon>
        <taxon>Bacilli</taxon>
        <taxon>Bacillales</taxon>
        <taxon>Bacillaceae</taxon>
        <taxon>Heyndrickxia</taxon>
    </lineage>
</organism>
<evidence type="ECO:0000313" key="4">
    <source>
        <dbReference type="EMBL" id="NEY20664.1"/>
    </source>
</evidence>
<feature type="domain" description="PilZ" evidence="1">
    <location>
        <begin position="95"/>
        <end position="201"/>
    </location>
</feature>
<dbReference type="OrthoDB" id="1951449at2"/>
<dbReference type="Proteomes" id="UP000030588">
    <property type="component" value="Unassembled WGS sequence"/>
</dbReference>
<evidence type="ECO:0000259" key="1">
    <source>
        <dbReference type="Pfam" id="PF07238"/>
    </source>
</evidence>
<comment type="caution">
    <text evidence="3">The sequence shown here is derived from an EMBL/GenBank/DDBJ whole genome shotgun (WGS) entry which is preliminary data.</text>
</comment>
<name>A0A0A6Y0I2_9BACI</name>
<dbReference type="GO" id="GO:0035438">
    <property type="term" value="F:cyclic-di-GMP binding"/>
    <property type="evidence" value="ECO:0007669"/>
    <property type="project" value="InterPro"/>
</dbReference>
<reference evidence="4 6" key="3">
    <citation type="submission" date="2020-03" db="EMBL/GenBank/DDBJ databases">
        <title>Bacillus aquiflavi sp. nov., isolated from yellow water of strong flavor Chinese baijiu in Yibin region of China.</title>
        <authorList>
            <person name="Xie J."/>
        </authorList>
    </citation>
    <scope>NUCLEOTIDE SEQUENCE [LARGE SCALE GENOMIC DNA]</scope>
    <source>
        <strain evidence="4 6">Gsoil 114</strain>
    </source>
</reference>
<sequence>MLKIGTQLTLQPLDQEHLYKCRVADIKGDRLFIDYPIDVDTNKTVFLLNEQSLTVEFVLDNGAYRFNSKVIGREKRNVPVLVLSYPEEEQIHKIQRRQYVRVNATVDVSLHFFESDTKIITVTKDISAGGCAVLLPDTYTPHVNEEGKALAVLPFKSNYHYLWLPFSVVRTKEFEEQHIASLKFHDTTGIDRQIIIRYCFQQQVKMRQKGIDM</sequence>
<evidence type="ECO:0000313" key="6">
    <source>
        <dbReference type="Proteomes" id="UP000476934"/>
    </source>
</evidence>
<dbReference type="Gene3D" id="2.40.10.220">
    <property type="entry name" value="predicted glycosyltransferase like domains"/>
    <property type="match status" value="1"/>
</dbReference>
<gene>
    <name evidence="4" type="ORF">G4D61_11920</name>
    <name evidence="3" type="ORF">NG54_07060</name>
</gene>
<dbReference type="EMBL" id="JRUN01000016">
    <property type="protein sequence ID" value="KHD85787.1"/>
    <property type="molecule type" value="Genomic_DNA"/>
</dbReference>
<reference evidence="3 5" key="1">
    <citation type="submission" date="2014-10" db="EMBL/GenBank/DDBJ databases">
        <title>Draft genome of phytase producing Bacillus ginsengihumi strain M2.11.</title>
        <authorList>
            <person name="Toymentseva A."/>
            <person name="Boulygina E.A."/>
            <person name="Kazakov S.V."/>
            <person name="Kayumov I."/>
            <person name="Suleimanova A.D."/>
            <person name="Mardanova A.M."/>
            <person name="Maria S.N."/>
            <person name="Sergey M.Y."/>
            <person name="Sharipova M.R."/>
        </authorList>
    </citation>
    <scope>NUCLEOTIDE SEQUENCE [LARGE SCALE GENOMIC DNA]</scope>
    <source>
        <strain evidence="3 5">M2.11</strain>
    </source>
</reference>
<reference evidence="4" key="2">
    <citation type="submission" date="2020-02" db="EMBL/GenBank/DDBJ databases">
        <authorList>
            <person name="Feng H."/>
        </authorList>
    </citation>
    <scope>NUCLEOTIDE SEQUENCE [LARGE SCALE GENOMIC DNA]</scope>
    <source>
        <strain evidence="4">Gsoil 114</strain>
    </source>
</reference>
<dbReference type="InterPro" id="IPR009926">
    <property type="entry name" value="T3SS_YcgR_PilZN"/>
</dbReference>
<evidence type="ECO:0000313" key="5">
    <source>
        <dbReference type="Proteomes" id="UP000030588"/>
    </source>
</evidence>
<proteinExistence type="predicted"/>
<dbReference type="Proteomes" id="UP000476934">
    <property type="component" value="Unassembled WGS sequence"/>
</dbReference>
<dbReference type="InterPro" id="IPR009875">
    <property type="entry name" value="PilZ_domain"/>
</dbReference>
<accession>A0A0A6Y0I2</accession>
<keyword evidence="6" id="KW-1185">Reference proteome</keyword>
<dbReference type="Pfam" id="PF12945">
    <property type="entry name" value="PilZNR"/>
    <property type="match status" value="1"/>
</dbReference>
<dbReference type="AlphaFoldDB" id="A0A0A6Y0I2"/>
<evidence type="ECO:0000259" key="2">
    <source>
        <dbReference type="Pfam" id="PF12945"/>
    </source>
</evidence>
<dbReference type="STRING" id="363870.NG54_07060"/>
<feature type="domain" description="Type III secretion system flagellar brake protein YcgR PilZN" evidence="2">
    <location>
        <begin position="3"/>
        <end position="86"/>
    </location>
</feature>
<dbReference type="SUPFAM" id="SSF141371">
    <property type="entry name" value="PilZ domain-like"/>
    <property type="match status" value="2"/>
</dbReference>
<dbReference type="Pfam" id="PF07238">
    <property type="entry name" value="PilZ"/>
    <property type="match status" value="1"/>
</dbReference>
<evidence type="ECO:0000313" key="3">
    <source>
        <dbReference type="EMBL" id="KHD85787.1"/>
    </source>
</evidence>
<protein>
    <submittedName>
        <fullName evidence="3">Pilus assembly protein PilZ</fullName>
    </submittedName>
</protein>
<dbReference type="RefSeq" id="WP_025729075.1">
    <property type="nucleotide sequence ID" value="NZ_JAAIWK010000019.1"/>
</dbReference>
<dbReference type="EMBL" id="JAAIWK010000019">
    <property type="protein sequence ID" value="NEY20664.1"/>
    <property type="molecule type" value="Genomic_DNA"/>
</dbReference>